<accession>A0A4C1VKE0</accession>
<evidence type="ECO:0000313" key="2">
    <source>
        <dbReference type="Proteomes" id="UP000299102"/>
    </source>
</evidence>
<comment type="caution">
    <text evidence="1">The sequence shown here is derived from an EMBL/GenBank/DDBJ whole genome shotgun (WGS) entry which is preliminary data.</text>
</comment>
<proteinExistence type="predicted"/>
<reference evidence="1 2" key="1">
    <citation type="journal article" date="2019" name="Commun. Biol.">
        <title>The bagworm genome reveals a unique fibroin gene that provides high tensile strength.</title>
        <authorList>
            <person name="Kono N."/>
            <person name="Nakamura H."/>
            <person name="Ohtoshi R."/>
            <person name="Tomita M."/>
            <person name="Numata K."/>
            <person name="Arakawa K."/>
        </authorList>
    </citation>
    <scope>NUCLEOTIDE SEQUENCE [LARGE SCALE GENOMIC DNA]</scope>
</reference>
<protein>
    <submittedName>
        <fullName evidence="1">Uncharacterized protein</fullName>
    </submittedName>
</protein>
<dbReference type="Proteomes" id="UP000299102">
    <property type="component" value="Unassembled WGS sequence"/>
</dbReference>
<dbReference type="AlphaFoldDB" id="A0A4C1VKE0"/>
<evidence type="ECO:0000313" key="1">
    <source>
        <dbReference type="EMBL" id="GBP38334.1"/>
    </source>
</evidence>
<organism evidence="1 2">
    <name type="scientific">Eumeta variegata</name>
    <name type="common">Bagworm moth</name>
    <name type="synonym">Eumeta japonica</name>
    <dbReference type="NCBI Taxonomy" id="151549"/>
    <lineage>
        <taxon>Eukaryota</taxon>
        <taxon>Metazoa</taxon>
        <taxon>Ecdysozoa</taxon>
        <taxon>Arthropoda</taxon>
        <taxon>Hexapoda</taxon>
        <taxon>Insecta</taxon>
        <taxon>Pterygota</taxon>
        <taxon>Neoptera</taxon>
        <taxon>Endopterygota</taxon>
        <taxon>Lepidoptera</taxon>
        <taxon>Glossata</taxon>
        <taxon>Ditrysia</taxon>
        <taxon>Tineoidea</taxon>
        <taxon>Psychidae</taxon>
        <taxon>Oiketicinae</taxon>
        <taxon>Eumeta</taxon>
    </lineage>
</organism>
<gene>
    <name evidence="1" type="ORF">EVAR_36286_1</name>
</gene>
<name>A0A4C1VKE0_EUMVA</name>
<sequence>MTSWRRAVGSDGPTRSYCVKTKNLSARVGCACAAFPHLEFDNTDLLKEISKCVQLCMTLETQYLLENRMDQYEILVRGISHDCRSTLEGEGVLYTSICGARFVRKRNPERKSQARQSAATSVAIKKESQLTRAIIAFNTNRRAARAPAHLSRLAGHPPRAHLARAPRSCRPGPAGLYAGRMLHNDTIGRFV</sequence>
<dbReference type="EMBL" id="BGZK01000347">
    <property type="protein sequence ID" value="GBP38334.1"/>
    <property type="molecule type" value="Genomic_DNA"/>
</dbReference>
<keyword evidence="2" id="KW-1185">Reference proteome</keyword>